<feature type="transmembrane region" description="Helical" evidence="7">
    <location>
        <begin position="234"/>
        <end position="254"/>
    </location>
</feature>
<feature type="transmembrane region" description="Helical" evidence="7">
    <location>
        <begin position="290"/>
        <end position="309"/>
    </location>
</feature>
<name>A0ABS3QWN8_9ACTN</name>
<dbReference type="RefSeq" id="WP_208266667.1">
    <property type="nucleotide sequence ID" value="NZ_BAAAGM010000083.1"/>
</dbReference>
<dbReference type="PANTHER" id="PTHR43124">
    <property type="entry name" value="PURINE EFFLUX PUMP PBUE"/>
    <property type="match status" value="1"/>
</dbReference>
<feature type="region of interest" description="Disordered" evidence="6">
    <location>
        <begin position="376"/>
        <end position="400"/>
    </location>
</feature>
<feature type="domain" description="Major facilitator superfamily (MFS) profile" evidence="8">
    <location>
        <begin position="4"/>
        <end position="377"/>
    </location>
</feature>
<dbReference type="Gene3D" id="1.20.1250.20">
    <property type="entry name" value="MFS general substrate transporter like domains"/>
    <property type="match status" value="1"/>
</dbReference>
<keyword evidence="10" id="KW-1185">Reference proteome</keyword>
<feature type="transmembrane region" description="Helical" evidence="7">
    <location>
        <begin position="321"/>
        <end position="342"/>
    </location>
</feature>
<feature type="transmembrane region" description="Helical" evidence="7">
    <location>
        <begin position="69"/>
        <end position="89"/>
    </location>
</feature>
<protein>
    <submittedName>
        <fullName evidence="9">MFS transporter</fullName>
    </submittedName>
</protein>
<evidence type="ECO:0000256" key="6">
    <source>
        <dbReference type="SAM" id="MobiDB-lite"/>
    </source>
</evidence>
<comment type="subcellular location">
    <subcellularLocation>
        <location evidence="1">Cell membrane</location>
        <topology evidence="1">Multi-pass membrane protein</topology>
    </subcellularLocation>
</comment>
<feature type="transmembrane region" description="Helical" evidence="7">
    <location>
        <begin position="95"/>
        <end position="116"/>
    </location>
</feature>
<proteinExistence type="predicted"/>
<keyword evidence="5 7" id="KW-0472">Membrane</keyword>
<accession>A0ABS3QWN8</accession>
<dbReference type="CDD" id="cd17324">
    <property type="entry name" value="MFS_NepI_like"/>
    <property type="match status" value="1"/>
</dbReference>
<evidence type="ECO:0000256" key="5">
    <source>
        <dbReference type="ARBA" id="ARBA00023136"/>
    </source>
</evidence>
<keyword evidence="3 7" id="KW-0812">Transmembrane</keyword>
<dbReference type="PROSITE" id="PS50850">
    <property type="entry name" value="MFS"/>
    <property type="match status" value="1"/>
</dbReference>
<evidence type="ECO:0000256" key="2">
    <source>
        <dbReference type="ARBA" id="ARBA00022475"/>
    </source>
</evidence>
<gene>
    <name evidence="9" type="ORF">J4557_12550</name>
</gene>
<dbReference type="PANTHER" id="PTHR43124:SF3">
    <property type="entry name" value="CHLORAMPHENICOL EFFLUX PUMP RV0191"/>
    <property type="match status" value="1"/>
</dbReference>
<evidence type="ECO:0000256" key="3">
    <source>
        <dbReference type="ARBA" id="ARBA00022692"/>
    </source>
</evidence>
<sequence length="400" mass="39451">MPLVLYALALAAFAIATTEFVVVGMLPTLAGELSVSVPTAGYLVTGYAAGVAIGGPLLALAARRLPPRTTLIGLMTLFCAGHLVMAAAPDFTVLLVARLVTASAHGAFFGTGTVVAGAAVPAARRGRAIALMFTGLSVATVIGVPGGTLLGQQLSWRAPFAAVAVLSAAAGLALYRLLPRERPAPAAGTGAGAPRSAPGALALALATTVLGWGAIFVPYTFISPYLQRVSGFGAGTVTALLLLFGVASAAGGLLGGRAGDRHPTGALPVALVALAAVLALVGAGGGSRPLMVVLLVCWGVAGFALVPTLQSRVVAIAGPASTLAATLNIAAFNIGITAGSALGGALVNAGRLRAAPAVAAAVVLAAVIPAVLSGRAGRRPRRPRPAARRASLGVHAARRR</sequence>
<keyword evidence="2" id="KW-1003">Cell membrane</keyword>
<evidence type="ECO:0000256" key="7">
    <source>
        <dbReference type="SAM" id="Phobius"/>
    </source>
</evidence>
<evidence type="ECO:0000256" key="4">
    <source>
        <dbReference type="ARBA" id="ARBA00022989"/>
    </source>
</evidence>
<evidence type="ECO:0000313" key="10">
    <source>
        <dbReference type="Proteomes" id="UP000666915"/>
    </source>
</evidence>
<feature type="transmembrane region" description="Helical" evidence="7">
    <location>
        <begin position="42"/>
        <end position="62"/>
    </location>
</feature>
<reference evidence="9 10" key="1">
    <citation type="submission" date="2021-03" db="EMBL/GenBank/DDBJ databases">
        <authorList>
            <person name="Kanchanasin P."/>
            <person name="Saeng-In P."/>
            <person name="Phongsopitanun W."/>
            <person name="Yuki M."/>
            <person name="Kudo T."/>
            <person name="Ohkuma M."/>
            <person name="Tanasupawat S."/>
        </authorList>
    </citation>
    <scope>NUCLEOTIDE SEQUENCE [LARGE SCALE GENOMIC DNA]</scope>
    <source>
        <strain evidence="9 10">L46</strain>
    </source>
</reference>
<comment type="caution">
    <text evidence="9">The sequence shown here is derived from an EMBL/GenBank/DDBJ whole genome shotgun (WGS) entry which is preliminary data.</text>
</comment>
<dbReference type="SUPFAM" id="SSF103473">
    <property type="entry name" value="MFS general substrate transporter"/>
    <property type="match status" value="1"/>
</dbReference>
<dbReference type="Proteomes" id="UP000666915">
    <property type="component" value="Unassembled WGS sequence"/>
</dbReference>
<dbReference type="InterPro" id="IPR011701">
    <property type="entry name" value="MFS"/>
</dbReference>
<evidence type="ECO:0000256" key="1">
    <source>
        <dbReference type="ARBA" id="ARBA00004651"/>
    </source>
</evidence>
<feature type="transmembrane region" description="Helical" evidence="7">
    <location>
        <begin position="128"/>
        <end position="150"/>
    </location>
</feature>
<keyword evidence="4 7" id="KW-1133">Transmembrane helix</keyword>
<dbReference type="EMBL" id="JAGEOK010000007">
    <property type="protein sequence ID" value="MBO2438346.1"/>
    <property type="molecule type" value="Genomic_DNA"/>
</dbReference>
<feature type="transmembrane region" description="Helical" evidence="7">
    <location>
        <begin position="199"/>
        <end position="222"/>
    </location>
</feature>
<feature type="transmembrane region" description="Helical" evidence="7">
    <location>
        <begin position="354"/>
        <end position="374"/>
    </location>
</feature>
<feature type="transmembrane region" description="Helical" evidence="7">
    <location>
        <begin position="266"/>
        <end position="284"/>
    </location>
</feature>
<evidence type="ECO:0000259" key="8">
    <source>
        <dbReference type="PROSITE" id="PS50850"/>
    </source>
</evidence>
<dbReference type="InterPro" id="IPR050189">
    <property type="entry name" value="MFS_Efflux_Transporters"/>
</dbReference>
<dbReference type="Pfam" id="PF07690">
    <property type="entry name" value="MFS_1"/>
    <property type="match status" value="1"/>
</dbReference>
<organism evidence="9 10">
    <name type="scientific">Actinomadura nitritigenes</name>
    <dbReference type="NCBI Taxonomy" id="134602"/>
    <lineage>
        <taxon>Bacteria</taxon>
        <taxon>Bacillati</taxon>
        <taxon>Actinomycetota</taxon>
        <taxon>Actinomycetes</taxon>
        <taxon>Streptosporangiales</taxon>
        <taxon>Thermomonosporaceae</taxon>
        <taxon>Actinomadura</taxon>
    </lineage>
</organism>
<dbReference type="InterPro" id="IPR036259">
    <property type="entry name" value="MFS_trans_sf"/>
</dbReference>
<feature type="transmembrane region" description="Helical" evidence="7">
    <location>
        <begin position="156"/>
        <end position="178"/>
    </location>
</feature>
<evidence type="ECO:0000313" key="9">
    <source>
        <dbReference type="EMBL" id="MBO2438346.1"/>
    </source>
</evidence>
<dbReference type="InterPro" id="IPR020846">
    <property type="entry name" value="MFS_dom"/>
</dbReference>
<feature type="compositionally biased region" description="Basic residues" evidence="6">
    <location>
        <begin position="376"/>
        <end position="387"/>
    </location>
</feature>